<dbReference type="STRING" id="31246.A0A183PDC8"/>
<dbReference type="EMBL" id="UZAL01032373">
    <property type="protein sequence ID" value="VDP60731.1"/>
    <property type="molecule type" value="Genomic_DNA"/>
</dbReference>
<keyword evidence="2" id="KW-1185">Reference proteome</keyword>
<sequence>MSSKEWLSIYGLKAQHLDFYDLLVSVSFKHCDGVVNVLKPPLNVNNNDAMERECNKIYDDFGKSNHSEPDSNDSSQIWSSSAIIQPKLINAQYCSNFVHVRWKNGNIVHVQITPEMYRSYSRRMHSRLNAIKHRLDLLRQGSRELFGTITEDNLHSHLLIRLVGDVETFTYLGSIVDKQGGFDADVKARINKAKQHLQN</sequence>
<protein>
    <submittedName>
        <fullName evidence="1">Uncharacterized protein</fullName>
    </submittedName>
</protein>
<gene>
    <name evidence="1" type="ORF">SMTD_LOCUS12365</name>
</gene>
<reference evidence="1 2" key="1">
    <citation type="submission" date="2018-11" db="EMBL/GenBank/DDBJ databases">
        <authorList>
            <consortium name="Pathogen Informatics"/>
        </authorList>
    </citation>
    <scope>NUCLEOTIDE SEQUENCE [LARGE SCALE GENOMIC DNA]</scope>
    <source>
        <strain>Denwood</strain>
        <strain evidence="2">Zambia</strain>
    </source>
</reference>
<dbReference type="Proteomes" id="UP000269396">
    <property type="component" value="Unassembled WGS sequence"/>
</dbReference>
<evidence type="ECO:0000313" key="2">
    <source>
        <dbReference type="Proteomes" id="UP000269396"/>
    </source>
</evidence>
<dbReference type="AlphaFoldDB" id="A0A183PDC8"/>
<accession>A0A183PDC8</accession>
<dbReference type="PANTHER" id="PTHR46785:SF1">
    <property type="entry name" value="VON WILLEBRAND FACTOR A DOMAIN-CONTAINING PROTEIN 3B"/>
    <property type="match status" value="1"/>
</dbReference>
<dbReference type="PANTHER" id="PTHR46785">
    <property type="entry name" value="VON WILLEBRAND FACTOR A DOMAIN-CONTAINING PROTEIN 3B"/>
    <property type="match status" value="1"/>
</dbReference>
<name>A0A183PDC8_9TREM</name>
<organism evidence="1 2">
    <name type="scientific">Schistosoma mattheei</name>
    <dbReference type="NCBI Taxonomy" id="31246"/>
    <lineage>
        <taxon>Eukaryota</taxon>
        <taxon>Metazoa</taxon>
        <taxon>Spiralia</taxon>
        <taxon>Lophotrochozoa</taxon>
        <taxon>Platyhelminthes</taxon>
        <taxon>Trematoda</taxon>
        <taxon>Digenea</taxon>
        <taxon>Strigeidida</taxon>
        <taxon>Schistosomatoidea</taxon>
        <taxon>Schistosomatidae</taxon>
        <taxon>Schistosoma</taxon>
    </lineage>
</organism>
<evidence type="ECO:0000313" key="1">
    <source>
        <dbReference type="EMBL" id="VDP60731.1"/>
    </source>
</evidence>
<proteinExistence type="predicted"/>